<reference evidence="5 6" key="1">
    <citation type="submission" date="2020-02" db="EMBL/GenBank/DDBJ databases">
        <title>Complete genome sequence of the novel Campylobacter species Candidatus Campylobacter infans.</title>
        <authorList>
            <person name="Duim B."/>
            <person name="Zomer A."/>
            <person name="van der Graaf L."/>
            <person name="Wagenaar J."/>
        </authorList>
    </citation>
    <scope>NUCLEOTIDE SEQUENCE [LARGE SCALE GENOMIC DNA]</scope>
    <source>
        <strain evidence="5 6">19S00001</strain>
    </source>
</reference>
<dbReference type="GO" id="GO:0009263">
    <property type="term" value="P:deoxyribonucleotide biosynthetic process"/>
    <property type="evidence" value="ECO:0007669"/>
    <property type="project" value="UniProtKB-KW"/>
</dbReference>
<comment type="similarity">
    <text evidence="1 2">Belongs to the ribonucleoside diphosphate reductase small chain family.</text>
</comment>
<feature type="binding site" evidence="4">
    <location>
        <position position="234"/>
    </location>
    <ligand>
        <name>Fe cation</name>
        <dbReference type="ChEBI" id="CHEBI:24875"/>
        <label>2</label>
    </ligand>
</feature>
<dbReference type="NCBIfam" id="NF007184">
    <property type="entry name" value="PRK09614.1-3"/>
    <property type="match status" value="1"/>
</dbReference>
<dbReference type="Gene3D" id="1.10.620.20">
    <property type="entry name" value="Ribonucleotide Reductase, subunit A"/>
    <property type="match status" value="1"/>
</dbReference>
<dbReference type="Proteomes" id="UP000509414">
    <property type="component" value="Chromosome"/>
</dbReference>
<dbReference type="PANTHER" id="PTHR23409">
    <property type="entry name" value="RIBONUCLEOSIDE-DIPHOSPHATE REDUCTASE SMALL CHAIN"/>
    <property type="match status" value="1"/>
</dbReference>
<evidence type="ECO:0000313" key="5">
    <source>
        <dbReference type="EMBL" id="QLI05978.1"/>
    </source>
</evidence>
<organism evidence="5 6">
    <name type="scientific">Candidatus Campylobacter infans</name>
    <dbReference type="NCBI Taxonomy" id="2561898"/>
    <lineage>
        <taxon>Bacteria</taxon>
        <taxon>Pseudomonadati</taxon>
        <taxon>Campylobacterota</taxon>
        <taxon>Epsilonproteobacteria</taxon>
        <taxon>Campylobacterales</taxon>
        <taxon>Campylobacteraceae</taxon>
        <taxon>Campylobacter</taxon>
    </lineage>
</organism>
<evidence type="ECO:0000256" key="4">
    <source>
        <dbReference type="PIRSR" id="PIRSR000355-2"/>
    </source>
</evidence>
<dbReference type="EC" id="1.17.4.1" evidence="2"/>
<feature type="binding site" evidence="4">
    <location>
        <position position="132"/>
    </location>
    <ligand>
        <name>Fe cation</name>
        <dbReference type="ChEBI" id="CHEBI:24875"/>
        <label>1</label>
    </ligand>
</feature>
<dbReference type="KEGG" id="cinf:CINF_1499"/>
<evidence type="ECO:0000256" key="3">
    <source>
        <dbReference type="PIRSR" id="PIRSR000355-1"/>
    </source>
</evidence>
<protein>
    <recommendedName>
        <fullName evidence="2">Ribonucleoside-diphosphate reductase subunit beta</fullName>
        <ecNumber evidence="2">1.17.4.1</ecNumber>
    </recommendedName>
</protein>
<dbReference type="InterPro" id="IPR000358">
    <property type="entry name" value="RNR_small_fam"/>
</dbReference>
<feature type="binding site" evidence="4">
    <location>
        <position position="231"/>
    </location>
    <ligand>
        <name>Fe cation</name>
        <dbReference type="ChEBI" id="CHEBI:24875"/>
        <label>2</label>
    </ligand>
</feature>
<comment type="cofactor">
    <cofactor evidence="2 4">
        <name>Fe cation</name>
        <dbReference type="ChEBI" id="CHEBI:24875"/>
    </cofactor>
    <text evidence="2 4">Binds 2 iron ions per subunit.</text>
</comment>
<accession>A0A7H9CL94</accession>
<dbReference type="GO" id="GO:0004748">
    <property type="term" value="F:ribonucleoside-diphosphate reductase activity, thioredoxin disulfide as acceptor"/>
    <property type="evidence" value="ECO:0007669"/>
    <property type="project" value="UniProtKB-EC"/>
</dbReference>
<keyword evidence="2 5" id="KW-0560">Oxidoreductase</keyword>
<feature type="binding site" evidence="4">
    <location>
        <position position="132"/>
    </location>
    <ligand>
        <name>Fe cation</name>
        <dbReference type="ChEBI" id="CHEBI:24875"/>
        <label>2</label>
    </ligand>
</feature>
<feature type="binding site" evidence="4">
    <location>
        <position position="101"/>
    </location>
    <ligand>
        <name>Fe cation</name>
        <dbReference type="ChEBI" id="CHEBI:24875"/>
        <label>1</label>
    </ligand>
</feature>
<dbReference type="UniPathway" id="UPA00326"/>
<dbReference type="SUPFAM" id="SSF47240">
    <property type="entry name" value="Ferritin-like"/>
    <property type="match status" value="1"/>
</dbReference>
<comment type="function">
    <text evidence="2">Provides the precursors necessary for DNA synthesis. Catalyzes the biosynthesis of deoxyribonucleotides from the corresponding ribonucleotides.</text>
</comment>
<keyword evidence="6" id="KW-1185">Reference proteome</keyword>
<dbReference type="InterPro" id="IPR012348">
    <property type="entry name" value="RNR-like"/>
</dbReference>
<comment type="catalytic activity">
    <reaction evidence="2">
        <text>a 2'-deoxyribonucleoside 5'-diphosphate + [thioredoxin]-disulfide + H2O = a ribonucleoside 5'-diphosphate + [thioredoxin]-dithiol</text>
        <dbReference type="Rhea" id="RHEA:23252"/>
        <dbReference type="Rhea" id="RHEA-COMP:10698"/>
        <dbReference type="Rhea" id="RHEA-COMP:10700"/>
        <dbReference type="ChEBI" id="CHEBI:15377"/>
        <dbReference type="ChEBI" id="CHEBI:29950"/>
        <dbReference type="ChEBI" id="CHEBI:50058"/>
        <dbReference type="ChEBI" id="CHEBI:57930"/>
        <dbReference type="ChEBI" id="CHEBI:73316"/>
        <dbReference type="EC" id="1.17.4.1"/>
    </reaction>
</comment>
<evidence type="ECO:0000313" key="6">
    <source>
        <dbReference type="Proteomes" id="UP000509414"/>
    </source>
</evidence>
<dbReference type="EMBL" id="CP049075">
    <property type="protein sequence ID" value="QLI05978.1"/>
    <property type="molecule type" value="Genomic_DNA"/>
</dbReference>
<dbReference type="PANTHER" id="PTHR23409:SF18">
    <property type="entry name" value="RIBONUCLEOSIDE-DIPHOSPHATE REDUCTASE SUBUNIT M2"/>
    <property type="match status" value="1"/>
</dbReference>
<sequence>MPSPKNLVNLGKKMQRKKIYNPSSNENLSQRRVFNGNPHGILNFTKAKYEWALKLWDLMEANTWFPKEVDTTDDVRDYAHNLTIAEKRMYDLVWSQLISMDSFQTNNLADNINPYITAPEINAVLARQAYEEANHSKSYAVMVEAICDNTDLIYEMEKHDEVLRRKNDYISSVYEELAGDVTDEKLLLAMVANQILEGIYFYSGFTAIYALARAGKMLGSAQMIRFIQRDEITHLLLFQNMINSVRKEREDLFTKQTTDKIYSMFEQAGILEIEWGKYITQNQIMGFTDEIIEEYIHYLVDNRLSSIGLKKLYNARHPIKWVDDFSKFNDQKSNFFESKVTNYSKGSLSFDDF</sequence>
<feature type="binding site" evidence="4">
    <location>
        <position position="197"/>
    </location>
    <ligand>
        <name>Fe cation</name>
        <dbReference type="ChEBI" id="CHEBI:24875"/>
        <label>2</label>
    </ligand>
</feature>
<evidence type="ECO:0000256" key="2">
    <source>
        <dbReference type="PIRNR" id="PIRNR000355"/>
    </source>
</evidence>
<dbReference type="CDD" id="cd01049">
    <property type="entry name" value="RNRR2"/>
    <property type="match status" value="1"/>
</dbReference>
<gene>
    <name evidence="5" type="primary">nrdB</name>
    <name evidence="5" type="ORF">CINF_1499</name>
</gene>
<dbReference type="InterPro" id="IPR009078">
    <property type="entry name" value="Ferritin-like_SF"/>
</dbReference>
<keyword evidence="2" id="KW-0215">Deoxyribonucleotide synthesis</keyword>
<feature type="active site" evidence="3">
    <location>
        <position position="139"/>
    </location>
</feature>
<dbReference type="Pfam" id="PF00268">
    <property type="entry name" value="Ribonuc_red_sm"/>
    <property type="match status" value="1"/>
</dbReference>
<proteinExistence type="inferred from homology"/>
<dbReference type="InterPro" id="IPR033909">
    <property type="entry name" value="RNR_small"/>
</dbReference>
<name>A0A7H9CL94_9BACT</name>
<dbReference type="GO" id="GO:0046872">
    <property type="term" value="F:metal ion binding"/>
    <property type="evidence" value="ECO:0007669"/>
    <property type="project" value="UniProtKB-KW"/>
</dbReference>
<keyword evidence="2 4" id="KW-0479">Metal-binding</keyword>
<evidence type="ECO:0000256" key="1">
    <source>
        <dbReference type="ARBA" id="ARBA00009303"/>
    </source>
</evidence>
<dbReference type="PIRSF" id="PIRSF000355">
    <property type="entry name" value="NrdB"/>
    <property type="match status" value="1"/>
</dbReference>
<keyword evidence="2 4" id="KW-0408">Iron</keyword>
<dbReference type="AlphaFoldDB" id="A0A7H9CL94"/>
<feature type="binding site" evidence="4">
    <location>
        <position position="135"/>
    </location>
    <ligand>
        <name>Fe cation</name>
        <dbReference type="ChEBI" id="CHEBI:24875"/>
        <label>1</label>
    </ligand>
</feature>